<reference evidence="1" key="1">
    <citation type="submission" date="2021-01" db="EMBL/GenBank/DDBJ databases">
        <title>Phytophthora aleatoria, a newly-described species from Pinus radiata is distinct from Phytophthora cactorum isolates based on comparative genomics.</title>
        <authorList>
            <person name="Mcdougal R."/>
            <person name="Panda P."/>
            <person name="Williams N."/>
            <person name="Studholme D.J."/>
        </authorList>
    </citation>
    <scope>NUCLEOTIDE SEQUENCE</scope>
    <source>
        <strain evidence="1">NZFS 3830</strain>
    </source>
</reference>
<sequence>MSEAKQKRKISKQGPFFIKFNGLHACVCTPHARHYLKSMLVSHAFKDQSFDKPMFDCLDEQERDFMRYCLNKCKIESRGFDSAYNAILDKYIRRLKMLQGAIQIGDDSESIAPEINSILDILYQKGVFNQAYYAQLKRSLRRPAS</sequence>
<comment type="caution">
    <text evidence="1">The sequence shown here is derived from an EMBL/GenBank/DDBJ whole genome shotgun (WGS) entry which is preliminary data.</text>
</comment>
<evidence type="ECO:0000313" key="2">
    <source>
        <dbReference type="Proteomes" id="UP000688947"/>
    </source>
</evidence>
<dbReference type="OrthoDB" id="92692at2759"/>
<accession>A0A8T1TV85</accession>
<gene>
    <name evidence="1" type="ORF">JG687_00015337</name>
</gene>
<dbReference type="Proteomes" id="UP000688947">
    <property type="component" value="Unassembled WGS sequence"/>
</dbReference>
<dbReference type="AlphaFoldDB" id="A0A8T1TV85"/>
<dbReference type="EMBL" id="JAENGZ010001352">
    <property type="protein sequence ID" value="KAG6948657.1"/>
    <property type="molecule type" value="Genomic_DNA"/>
</dbReference>
<proteinExistence type="predicted"/>
<name>A0A8T1TV85_9STRA</name>
<evidence type="ECO:0000313" key="1">
    <source>
        <dbReference type="EMBL" id="KAG6948657.1"/>
    </source>
</evidence>
<protein>
    <submittedName>
        <fullName evidence="1">Uncharacterized protein</fullName>
    </submittedName>
</protein>
<organism evidence="1 2">
    <name type="scientific">Phytophthora cactorum</name>
    <dbReference type="NCBI Taxonomy" id="29920"/>
    <lineage>
        <taxon>Eukaryota</taxon>
        <taxon>Sar</taxon>
        <taxon>Stramenopiles</taxon>
        <taxon>Oomycota</taxon>
        <taxon>Peronosporomycetes</taxon>
        <taxon>Peronosporales</taxon>
        <taxon>Peronosporaceae</taxon>
        <taxon>Phytophthora</taxon>
    </lineage>
</organism>